<name>A0AAF0E841_9BASI</name>
<dbReference type="EMBL" id="CP119911">
    <property type="protein sequence ID" value="WFD20069.1"/>
    <property type="molecule type" value="Genomic_DNA"/>
</dbReference>
<gene>
    <name evidence="1" type="ORF">MCAP1_002313</name>
</gene>
<sequence>MSPGALRPVLGSGVGRAPVRARVLRLSPAVLQPPHAGVAMNRAPSAVHRCELFGLYLYPMRPLGHGAGTPPLLGPPWLPYPPLRETHEARHARRRAAAAARGVVPLLPAAVLISKKRVHKHAVVRNRCRTRLMAALQAVAHEEAIPVVPGHAYIFFGTAHLYHTPMAALQAQVARAVTAVSSKAGARERRRP</sequence>
<accession>A0AAF0E841</accession>
<dbReference type="Gene3D" id="3.30.230.10">
    <property type="match status" value="1"/>
</dbReference>
<proteinExistence type="predicted"/>
<keyword evidence="2" id="KW-1185">Reference proteome</keyword>
<dbReference type="InterPro" id="IPR014721">
    <property type="entry name" value="Ribsml_uS5_D2-typ_fold_subgr"/>
</dbReference>
<protein>
    <submittedName>
        <fullName evidence="1">Uncharacterized protein</fullName>
    </submittedName>
</protein>
<organism evidence="1 2">
    <name type="scientific">Malassezia caprae</name>
    <dbReference type="NCBI Taxonomy" id="1381934"/>
    <lineage>
        <taxon>Eukaryota</taxon>
        <taxon>Fungi</taxon>
        <taxon>Dikarya</taxon>
        <taxon>Basidiomycota</taxon>
        <taxon>Ustilaginomycotina</taxon>
        <taxon>Malasseziomycetes</taxon>
        <taxon>Malasseziales</taxon>
        <taxon>Malasseziaceae</taxon>
        <taxon>Malassezia</taxon>
    </lineage>
</organism>
<dbReference type="Proteomes" id="UP001220961">
    <property type="component" value="Chromosome 4"/>
</dbReference>
<evidence type="ECO:0000313" key="2">
    <source>
        <dbReference type="Proteomes" id="UP001220961"/>
    </source>
</evidence>
<reference evidence="1" key="1">
    <citation type="submission" date="2023-03" db="EMBL/GenBank/DDBJ databases">
        <title>Mating type loci evolution in Malassezia.</title>
        <authorList>
            <person name="Coelho M.A."/>
        </authorList>
    </citation>
    <scope>NUCLEOTIDE SEQUENCE</scope>
    <source>
        <strain evidence="1">CBS 10434</strain>
    </source>
</reference>
<evidence type="ECO:0000313" key="1">
    <source>
        <dbReference type="EMBL" id="WFD20069.1"/>
    </source>
</evidence>
<dbReference type="AlphaFoldDB" id="A0AAF0E841"/>